<dbReference type="InterPro" id="IPR050904">
    <property type="entry name" value="Adhesion/Biosynth-related"/>
</dbReference>
<evidence type="ECO:0000313" key="4">
    <source>
        <dbReference type="Proteomes" id="UP000561438"/>
    </source>
</evidence>
<dbReference type="AlphaFoldDB" id="A0A850HCT5"/>
<name>A0A850HCT5_9SPHN</name>
<dbReference type="PANTHER" id="PTHR10900">
    <property type="entry name" value="PERIOSTIN-RELATED"/>
    <property type="match status" value="1"/>
</dbReference>
<dbReference type="EMBL" id="JABWGV010000002">
    <property type="protein sequence ID" value="NVD44919.1"/>
    <property type="molecule type" value="Genomic_DNA"/>
</dbReference>
<dbReference type="Pfam" id="PF02469">
    <property type="entry name" value="Fasciclin"/>
    <property type="match status" value="1"/>
</dbReference>
<dbReference type="Proteomes" id="UP000561438">
    <property type="component" value="Unassembled WGS sequence"/>
</dbReference>
<protein>
    <submittedName>
        <fullName evidence="3">Fasciclin domain-containing protein</fullName>
    </submittedName>
</protein>
<dbReference type="InterPro" id="IPR036378">
    <property type="entry name" value="FAS1_dom_sf"/>
</dbReference>
<organism evidence="3 4">
    <name type="scientific">Qipengyuania atrilutea</name>
    <dbReference type="NCBI Taxonomy" id="2744473"/>
    <lineage>
        <taxon>Bacteria</taxon>
        <taxon>Pseudomonadati</taxon>
        <taxon>Pseudomonadota</taxon>
        <taxon>Alphaproteobacteria</taxon>
        <taxon>Sphingomonadales</taxon>
        <taxon>Erythrobacteraceae</taxon>
        <taxon>Qipengyuania</taxon>
    </lineage>
</organism>
<gene>
    <name evidence="3" type="ORF">HUV48_07780</name>
</gene>
<dbReference type="PANTHER" id="PTHR10900:SF77">
    <property type="entry name" value="FI19380P1"/>
    <property type="match status" value="1"/>
</dbReference>
<dbReference type="RefSeq" id="WP_176267206.1">
    <property type="nucleotide sequence ID" value="NZ_JABWGV010000002.1"/>
</dbReference>
<dbReference type="SUPFAM" id="SSF82153">
    <property type="entry name" value="FAS1 domain"/>
    <property type="match status" value="1"/>
</dbReference>
<proteinExistence type="predicted"/>
<comment type="caution">
    <text evidence="3">The sequence shown here is derived from an EMBL/GenBank/DDBJ whole genome shotgun (WGS) entry which is preliminary data.</text>
</comment>
<evidence type="ECO:0000259" key="2">
    <source>
        <dbReference type="PROSITE" id="PS50213"/>
    </source>
</evidence>
<dbReference type="PROSITE" id="PS50213">
    <property type="entry name" value="FAS1"/>
    <property type="match status" value="1"/>
</dbReference>
<feature type="chain" id="PRO_5032278419" evidence="1">
    <location>
        <begin position="20"/>
        <end position="188"/>
    </location>
</feature>
<dbReference type="InterPro" id="IPR000782">
    <property type="entry name" value="FAS1_domain"/>
</dbReference>
<feature type="domain" description="FAS1" evidence="2">
    <location>
        <begin position="37"/>
        <end position="181"/>
    </location>
</feature>
<keyword evidence="4" id="KW-1185">Reference proteome</keyword>
<feature type="signal peptide" evidence="1">
    <location>
        <begin position="1"/>
        <end position="19"/>
    </location>
</feature>
<accession>A0A850HCT5</accession>
<evidence type="ECO:0000313" key="3">
    <source>
        <dbReference type="EMBL" id="NVD44919.1"/>
    </source>
</evidence>
<keyword evidence="1" id="KW-0732">Signal</keyword>
<dbReference type="PROSITE" id="PS51257">
    <property type="entry name" value="PROKAR_LIPOPROTEIN"/>
    <property type="match status" value="1"/>
</dbReference>
<evidence type="ECO:0000256" key="1">
    <source>
        <dbReference type="SAM" id="SignalP"/>
    </source>
</evidence>
<dbReference type="SMART" id="SM00554">
    <property type="entry name" value="FAS1"/>
    <property type="match status" value="1"/>
</dbReference>
<sequence length="188" mass="19001">MTRWKTRAAIAGLMAAALASCGSEPGETANAANGPIDATMAEALASAGLFSSASDAFERTGLDGVLGGEASYTVLAPSDGAFEGLSQDAQSALRDETNGAVLAAVLREHMIPGALTPDDIRQALANNSGSVSMTSFGKGTLTFRMEGDKLVVSNETGQTAVFGNDIVRASNGVVIPIDGVLIDPASLP</sequence>
<dbReference type="Gene3D" id="2.30.180.10">
    <property type="entry name" value="FAS1 domain"/>
    <property type="match status" value="1"/>
</dbReference>
<reference evidence="3 4" key="1">
    <citation type="submission" date="2020-06" db="EMBL/GenBank/DDBJ databases">
        <title>Altererythrobacter sp. HHU K3-1.</title>
        <authorList>
            <person name="Zhang D."/>
            <person name="Xue H."/>
        </authorList>
    </citation>
    <scope>NUCLEOTIDE SEQUENCE [LARGE SCALE GENOMIC DNA]</scope>
    <source>
        <strain evidence="3 4">HHU K3-1</strain>
    </source>
</reference>